<evidence type="ECO:0000313" key="2">
    <source>
        <dbReference type="EMBL" id="QYS93267.1"/>
    </source>
</evidence>
<gene>
    <name evidence="2" type="ORF">H0G86_000651</name>
</gene>
<protein>
    <submittedName>
        <fullName evidence="2">Uncharacterized protein</fullName>
    </submittedName>
</protein>
<sequence length="72" mass="7740">MSAIIHAHALPLALINSCLAGLRLAGLVVAQPDEHAGDLCPRSDMELEPCEGGLELATREASRFKQSMIMRL</sequence>
<feature type="chain" id="PRO_5034015235" evidence="1">
    <location>
        <begin position="31"/>
        <end position="72"/>
    </location>
</feature>
<evidence type="ECO:0000256" key="1">
    <source>
        <dbReference type="SAM" id="SignalP"/>
    </source>
</evidence>
<organism evidence="2 3">
    <name type="scientific">Trichoderma simmonsii</name>
    <dbReference type="NCBI Taxonomy" id="1491479"/>
    <lineage>
        <taxon>Eukaryota</taxon>
        <taxon>Fungi</taxon>
        <taxon>Dikarya</taxon>
        <taxon>Ascomycota</taxon>
        <taxon>Pezizomycotina</taxon>
        <taxon>Sordariomycetes</taxon>
        <taxon>Hypocreomycetidae</taxon>
        <taxon>Hypocreales</taxon>
        <taxon>Hypocreaceae</taxon>
        <taxon>Trichoderma</taxon>
    </lineage>
</organism>
<keyword evidence="3" id="KW-1185">Reference proteome</keyword>
<feature type="signal peptide" evidence="1">
    <location>
        <begin position="1"/>
        <end position="30"/>
    </location>
</feature>
<name>A0A8G0L344_9HYPO</name>
<dbReference type="Proteomes" id="UP000826661">
    <property type="component" value="Chromosome I"/>
</dbReference>
<dbReference type="EMBL" id="CP075864">
    <property type="protein sequence ID" value="QYS93267.1"/>
    <property type="molecule type" value="Genomic_DNA"/>
</dbReference>
<accession>A0A8G0L344</accession>
<proteinExistence type="predicted"/>
<reference evidence="2 3" key="1">
    <citation type="journal article" date="2021" name="BMC Genomics">
        <title>Telomere-to-telomere genome assembly of asparaginase-producing Trichoderma simmonsii.</title>
        <authorList>
            <person name="Chung D."/>
            <person name="Kwon Y.M."/>
            <person name="Yang Y."/>
        </authorList>
    </citation>
    <scope>NUCLEOTIDE SEQUENCE [LARGE SCALE GENOMIC DNA]</scope>
    <source>
        <strain evidence="2 3">GH-Sj1</strain>
    </source>
</reference>
<evidence type="ECO:0000313" key="3">
    <source>
        <dbReference type="Proteomes" id="UP000826661"/>
    </source>
</evidence>
<keyword evidence="1" id="KW-0732">Signal</keyword>
<dbReference type="AlphaFoldDB" id="A0A8G0L344"/>